<dbReference type="InterPro" id="IPR012318">
    <property type="entry name" value="HTH_CRP"/>
</dbReference>
<dbReference type="Gene3D" id="1.10.10.10">
    <property type="entry name" value="Winged helix-like DNA-binding domain superfamily/Winged helix DNA-binding domain"/>
    <property type="match status" value="1"/>
</dbReference>
<keyword evidence="3" id="KW-0804">Transcription</keyword>
<dbReference type="EMBL" id="PIUM01000007">
    <property type="protein sequence ID" value="PKU24920.1"/>
    <property type="molecule type" value="Genomic_DNA"/>
</dbReference>
<dbReference type="CDD" id="cd00038">
    <property type="entry name" value="CAP_ED"/>
    <property type="match status" value="1"/>
</dbReference>
<evidence type="ECO:0000256" key="2">
    <source>
        <dbReference type="ARBA" id="ARBA00023125"/>
    </source>
</evidence>
<dbReference type="Pfam" id="PF00027">
    <property type="entry name" value="cNMP_binding"/>
    <property type="match status" value="1"/>
</dbReference>
<dbReference type="SMART" id="SM00100">
    <property type="entry name" value="cNMP"/>
    <property type="match status" value="1"/>
</dbReference>
<dbReference type="InterPro" id="IPR000595">
    <property type="entry name" value="cNMP-bd_dom"/>
</dbReference>
<evidence type="ECO:0000259" key="5">
    <source>
        <dbReference type="PROSITE" id="PS51063"/>
    </source>
</evidence>
<evidence type="ECO:0000313" key="6">
    <source>
        <dbReference type="EMBL" id="PKU24920.1"/>
    </source>
</evidence>
<dbReference type="SUPFAM" id="SSF51206">
    <property type="entry name" value="cAMP-binding domain-like"/>
    <property type="match status" value="1"/>
</dbReference>
<dbReference type="SMART" id="SM00419">
    <property type="entry name" value="HTH_CRP"/>
    <property type="match status" value="1"/>
</dbReference>
<dbReference type="CDD" id="cd00092">
    <property type="entry name" value="HTH_CRP"/>
    <property type="match status" value="1"/>
</dbReference>
<reference evidence="7" key="1">
    <citation type="submission" date="2017-12" db="EMBL/GenBank/DDBJ databases">
        <title>Draft genome sequence of Telmatospirillum siberiense 26-4b1T, an acidotolerant peatland alphaproteobacterium potentially involved in sulfur cycling.</title>
        <authorList>
            <person name="Hausmann B."/>
            <person name="Pjevac P."/>
            <person name="Schreck K."/>
            <person name="Herbold C.W."/>
            <person name="Daims H."/>
            <person name="Wagner M."/>
            <person name="Pester M."/>
            <person name="Loy A."/>
        </authorList>
    </citation>
    <scope>NUCLEOTIDE SEQUENCE [LARGE SCALE GENOMIC DNA]</scope>
    <source>
        <strain evidence="7">26-4b1</strain>
    </source>
</reference>
<dbReference type="InterPro" id="IPR018490">
    <property type="entry name" value="cNMP-bd_dom_sf"/>
</dbReference>
<dbReference type="GO" id="GO:0006355">
    <property type="term" value="P:regulation of DNA-templated transcription"/>
    <property type="evidence" value="ECO:0007669"/>
    <property type="project" value="InterPro"/>
</dbReference>
<feature type="domain" description="Cyclic nucleotide-binding" evidence="4">
    <location>
        <begin position="24"/>
        <end position="91"/>
    </location>
</feature>
<keyword evidence="1" id="KW-0805">Transcription regulation</keyword>
<gene>
    <name evidence="6" type="ORF">CWS72_08555</name>
</gene>
<dbReference type="GO" id="GO:0003677">
    <property type="term" value="F:DNA binding"/>
    <property type="evidence" value="ECO:0007669"/>
    <property type="project" value="UniProtKB-KW"/>
</dbReference>
<evidence type="ECO:0000313" key="7">
    <source>
        <dbReference type="Proteomes" id="UP000233293"/>
    </source>
</evidence>
<dbReference type="InterPro" id="IPR036390">
    <property type="entry name" value="WH_DNA-bd_sf"/>
</dbReference>
<proteinExistence type="predicted"/>
<dbReference type="InterPro" id="IPR036388">
    <property type="entry name" value="WH-like_DNA-bd_sf"/>
</dbReference>
<evidence type="ECO:0000256" key="1">
    <source>
        <dbReference type="ARBA" id="ARBA00023015"/>
    </source>
</evidence>
<feature type="domain" description="HTH crp-type" evidence="5">
    <location>
        <begin position="150"/>
        <end position="224"/>
    </location>
</feature>
<dbReference type="PROSITE" id="PS51063">
    <property type="entry name" value="HTH_CRP_2"/>
    <property type="match status" value="1"/>
</dbReference>
<dbReference type="Pfam" id="PF13545">
    <property type="entry name" value="HTH_Crp_2"/>
    <property type="match status" value="1"/>
</dbReference>
<dbReference type="Proteomes" id="UP000233293">
    <property type="component" value="Unassembled WGS sequence"/>
</dbReference>
<accession>A0A2N3PWZ2</accession>
<evidence type="ECO:0000256" key="3">
    <source>
        <dbReference type="ARBA" id="ARBA00023163"/>
    </source>
</evidence>
<dbReference type="Gene3D" id="2.60.120.10">
    <property type="entry name" value="Jelly Rolls"/>
    <property type="match status" value="1"/>
</dbReference>
<dbReference type="AlphaFoldDB" id="A0A2N3PWZ2"/>
<comment type="caution">
    <text evidence="6">The sequence shown here is derived from an EMBL/GenBank/DDBJ whole genome shotgun (WGS) entry which is preliminary data.</text>
</comment>
<dbReference type="SUPFAM" id="SSF46785">
    <property type="entry name" value="Winged helix' DNA-binding domain"/>
    <property type="match status" value="1"/>
</dbReference>
<keyword evidence="2" id="KW-0238">DNA-binding</keyword>
<dbReference type="PROSITE" id="PS50042">
    <property type="entry name" value="CNMP_BINDING_3"/>
    <property type="match status" value="1"/>
</dbReference>
<dbReference type="InterPro" id="IPR014710">
    <property type="entry name" value="RmlC-like_jellyroll"/>
</dbReference>
<sequence length="255" mass="28380">MSFNDEAITIHYGLCAAMSQCFSIFDILENPEHDSFFQSFAVRKIAEHGIVCDAGTTENSIFIVLSGELRVYLSCEGREFTLFTLEPEAVFTTHAKMSVVATKPSEILVTSLRNFENALKTIPGLSVAIIGSMGRGLGSAVRIIEGLVFRDVKQRLIYFLLDLANERGCKVHGGVSITMDYKIEEIATLIGSSRQSTSLILNELIKSGYILRVSRKQLVIRDLRRLKRLTESEELSDWEEEVCPIPLVGAAGRRN</sequence>
<organism evidence="6 7">
    <name type="scientific">Telmatospirillum siberiense</name>
    <dbReference type="NCBI Taxonomy" id="382514"/>
    <lineage>
        <taxon>Bacteria</taxon>
        <taxon>Pseudomonadati</taxon>
        <taxon>Pseudomonadota</taxon>
        <taxon>Alphaproteobacteria</taxon>
        <taxon>Rhodospirillales</taxon>
        <taxon>Rhodospirillaceae</taxon>
        <taxon>Telmatospirillum</taxon>
    </lineage>
</organism>
<evidence type="ECO:0000259" key="4">
    <source>
        <dbReference type="PROSITE" id="PS50042"/>
    </source>
</evidence>
<name>A0A2N3PWZ2_9PROT</name>
<protein>
    <submittedName>
        <fullName evidence="6">Crp/Fnr family transcriptional regulator</fullName>
    </submittedName>
</protein>
<keyword evidence="7" id="KW-1185">Reference proteome</keyword>